<comment type="similarity">
    <text evidence="4 10">Belongs to the HAD-like hydrolase superfamily. CbbY/CbbZ/Gph/YieH family.</text>
</comment>
<proteinExistence type="inferred from homology"/>
<dbReference type="InterPro" id="IPR037512">
    <property type="entry name" value="PGPase_prok"/>
</dbReference>
<dbReference type="GO" id="GO:0005975">
    <property type="term" value="P:carbohydrate metabolic process"/>
    <property type="evidence" value="ECO:0007669"/>
    <property type="project" value="InterPro"/>
</dbReference>
<dbReference type="GO" id="GO:0006281">
    <property type="term" value="P:DNA repair"/>
    <property type="evidence" value="ECO:0007669"/>
    <property type="project" value="TreeGrafter"/>
</dbReference>
<evidence type="ECO:0000256" key="6">
    <source>
        <dbReference type="ARBA" id="ARBA00022723"/>
    </source>
</evidence>
<dbReference type="STRING" id="1860102.ACCAA_350150"/>
<keyword evidence="6 10" id="KW-0479">Metal-binding</keyword>
<name>A0A1A8XQR0_9PROT</name>
<evidence type="ECO:0000256" key="7">
    <source>
        <dbReference type="ARBA" id="ARBA00022801"/>
    </source>
</evidence>
<feature type="binding site" evidence="10">
    <location>
        <position position="184"/>
    </location>
    <ligand>
        <name>Mg(2+)</name>
        <dbReference type="ChEBI" id="CHEBI:18420"/>
    </ligand>
</feature>
<dbReference type="GO" id="GO:0046872">
    <property type="term" value="F:metal ion binding"/>
    <property type="evidence" value="ECO:0007669"/>
    <property type="project" value="UniProtKB-KW"/>
</dbReference>
<dbReference type="Gene3D" id="3.40.50.1000">
    <property type="entry name" value="HAD superfamily/HAD-like"/>
    <property type="match status" value="1"/>
</dbReference>
<evidence type="ECO:0000256" key="8">
    <source>
        <dbReference type="ARBA" id="ARBA00022842"/>
    </source>
</evidence>
<dbReference type="PANTHER" id="PTHR43434">
    <property type="entry name" value="PHOSPHOGLYCOLATE PHOSPHATASE"/>
    <property type="match status" value="1"/>
</dbReference>
<feature type="active site" description="Nucleophile" evidence="10">
    <location>
        <position position="20"/>
    </location>
</feature>
<evidence type="ECO:0000313" key="11">
    <source>
        <dbReference type="EMBL" id="SBT06792.1"/>
    </source>
</evidence>
<dbReference type="AlphaFoldDB" id="A0A1A8XQR0"/>
<comment type="catalytic activity">
    <reaction evidence="1 10">
        <text>2-phosphoglycolate + H2O = glycolate + phosphate</text>
        <dbReference type="Rhea" id="RHEA:14369"/>
        <dbReference type="ChEBI" id="CHEBI:15377"/>
        <dbReference type="ChEBI" id="CHEBI:29805"/>
        <dbReference type="ChEBI" id="CHEBI:43474"/>
        <dbReference type="ChEBI" id="CHEBI:58033"/>
        <dbReference type="EC" id="3.1.3.18"/>
    </reaction>
</comment>
<gene>
    <name evidence="11" type="ORF">ACCAA_350150</name>
</gene>
<dbReference type="SUPFAM" id="SSF56784">
    <property type="entry name" value="HAD-like"/>
    <property type="match status" value="1"/>
</dbReference>
<dbReference type="UniPathway" id="UPA00865">
    <property type="reaction ID" value="UER00834"/>
</dbReference>
<dbReference type="SFLD" id="SFLDG01129">
    <property type="entry name" value="C1.5:_HAD__Beta-PGM__Phosphata"/>
    <property type="match status" value="1"/>
</dbReference>
<keyword evidence="9 10" id="KW-0119">Carbohydrate metabolism</keyword>
<keyword evidence="8 10" id="KW-0460">Magnesium</keyword>
<dbReference type="InterPro" id="IPR023214">
    <property type="entry name" value="HAD_sf"/>
</dbReference>
<dbReference type="PRINTS" id="PR00413">
    <property type="entry name" value="HADHALOGNASE"/>
</dbReference>
<dbReference type="NCBIfam" id="NF009695">
    <property type="entry name" value="PRK13222.1-2"/>
    <property type="match status" value="1"/>
</dbReference>
<dbReference type="GO" id="GO:0046295">
    <property type="term" value="P:glycolate biosynthetic process"/>
    <property type="evidence" value="ECO:0007669"/>
    <property type="project" value="UniProtKB-UniRule"/>
</dbReference>
<comment type="cofactor">
    <cofactor evidence="2 10">
        <name>Mg(2+)</name>
        <dbReference type="ChEBI" id="CHEBI:18420"/>
    </cofactor>
</comment>
<comment type="pathway">
    <text evidence="3 10">Organic acid metabolism; glycolate biosynthesis; glycolate from 2-phosphoglycolate: step 1/1.</text>
</comment>
<dbReference type="GO" id="GO:0008967">
    <property type="term" value="F:phosphoglycolate phosphatase activity"/>
    <property type="evidence" value="ECO:0007669"/>
    <property type="project" value="UniProtKB-UniRule"/>
</dbReference>
<keyword evidence="12" id="KW-1185">Reference proteome</keyword>
<dbReference type="HAMAP" id="MF_00495">
    <property type="entry name" value="GPH_hydrolase_bact"/>
    <property type="match status" value="1"/>
</dbReference>
<dbReference type="GO" id="GO:0005829">
    <property type="term" value="C:cytosol"/>
    <property type="evidence" value="ECO:0007669"/>
    <property type="project" value="TreeGrafter"/>
</dbReference>
<dbReference type="EMBL" id="FLQX01000111">
    <property type="protein sequence ID" value="SBT06792.1"/>
    <property type="molecule type" value="Genomic_DNA"/>
</dbReference>
<dbReference type="Pfam" id="PF13419">
    <property type="entry name" value="HAD_2"/>
    <property type="match status" value="1"/>
</dbReference>
<dbReference type="Proteomes" id="UP000199169">
    <property type="component" value="Unassembled WGS sequence"/>
</dbReference>
<dbReference type="EC" id="3.1.3.18" evidence="5 10"/>
<protein>
    <recommendedName>
        <fullName evidence="5 10">Phosphoglycolate phosphatase</fullName>
        <shortName evidence="10">PGP</shortName>
        <shortName evidence="10">PGPase</shortName>
        <ecNumber evidence="5 10">3.1.3.18</ecNumber>
    </recommendedName>
</protein>
<dbReference type="SFLD" id="SFLDG01135">
    <property type="entry name" value="C1.5.6:_HAD__Beta-PGM__Phospha"/>
    <property type="match status" value="1"/>
</dbReference>
<feature type="binding site" evidence="10">
    <location>
        <position position="22"/>
    </location>
    <ligand>
        <name>Mg(2+)</name>
        <dbReference type="ChEBI" id="CHEBI:18420"/>
    </ligand>
</feature>
<evidence type="ECO:0000256" key="9">
    <source>
        <dbReference type="ARBA" id="ARBA00023277"/>
    </source>
</evidence>
<dbReference type="InterPro" id="IPR050155">
    <property type="entry name" value="HAD-like_hydrolase_sf"/>
</dbReference>
<keyword evidence="7 10" id="KW-0378">Hydrolase</keyword>
<dbReference type="SFLD" id="SFLDS00003">
    <property type="entry name" value="Haloacid_Dehalogenase"/>
    <property type="match status" value="1"/>
</dbReference>
<organism evidence="11 12">
    <name type="scientific">Candidatus Accumulibacter aalborgensis</name>
    <dbReference type="NCBI Taxonomy" id="1860102"/>
    <lineage>
        <taxon>Bacteria</taxon>
        <taxon>Pseudomonadati</taxon>
        <taxon>Pseudomonadota</taxon>
        <taxon>Betaproteobacteria</taxon>
        <taxon>Candidatus Accumulibacter</taxon>
    </lineage>
</organism>
<dbReference type="RefSeq" id="WP_186407341.1">
    <property type="nucleotide sequence ID" value="NZ_FLQX01000111.1"/>
</dbReference>
<dbReference type="InterPro" id="IPR023198">
    <property type="entry name" value="PGP-like_dom2"/>
</dbReference>
<evidence type="ECO:0000256" key="5">
    <source>
        <dbReference type="ARBA" id="ARBA00013078"/>
    </source>
</evidence>
<dbReference type="NCBIfam" id="TIGR01449">
    <property type="entry name" value="PGP_bact"/>
    <property type="match status" value="1"/>
</dbReference>
<evidence type="ECO:0000256" key="2">
    <source>
        <dbReference type="ARBA" id="ARBA00001946"/>
    </source>
</evidence>
<dbReference type="InterPro" id="IPR006439">
    <property type="entry name" value="HAD-SF_hydro_IA"/>
</dbReference>
<feature type="binding site" evidence="10">
    <location>
        <position position="20"/>
    </location>
    <ligand>
        <name>Mg(2+)</name>
        <dbReference type="ChEBI" id="CHEBI:18420"/>
    </ligand>
</feature>
<accession>A0A1A8XQR0</accession>
<comment type="function">
    <text evidence="10">Specifically catalyzes the dephosphorylation of 2-phosphoglycolate. Is involved in the dissimilation of the intracellular 2-phosphoglycolate formed during the DNA repair of 3'-phosphoglycolate ends, a major class of DNA lesions induced by oxidative stress.</text>
</comment>
<evidence type="ECO:0000313" key="12">
    <source>
        <dbReference type="Proteomes" id="UP000199169"/>
    </source>
</evidence>
<dbReference type="InterPro" id="IPR036412">
    <property type="entry name" value="HAD-like_sf"/>
</dbReference>
<dbReference type="PANTHER" id="PTHR43434:SF1">
    <property type="entry name" value="PHOSPHOGLYCOLATE PHOSPHATASE"/>
    <property type="match status" value="1"/>
</dbReference>
<evidence type="ECO:0000256" key="3">
    <source>
        <dbReference type="ARBA" id="ARBA00004818"/>
    </source>
</evidence>
<dbReference type="InterPro" id="IPR041492">
    <property type="entry name" value="HAD_2"/>
</dbReference>
<reference evidence="11 12" key="1">
    <citation type="submission" date="2016-06" db="EMBL/GenBank/DDBJ databases">
        <authorList>
            <person name="Kjaerup R.B."/>
            <person name="Dalgaard T.S."/>
            <person name="Juul-Madsen H.R."/>
        </authorList>
    </citation>
    <scope>NUCLEOTIDE SEQUENCE [LARGE SCALE GENOMIC DNA]</scope>
    <source>
        <strain evidence="11">3</strain>
    </source>
</reference>
<evidence type="ECO:0000256" key="1">
    <source>
        <dbReference type="ARBA" id="ARBA00000830"/>
    </source>
</evidence>
<sequence>MSAGISVTPQSLAVRAVLIDLDGTLLDTVLDLHAAANAMLCDLGRSEVSVEAIRSYVGRGIANLVKRVLAGAMAAADDGTPPPADALASFRHHYTRENGRHAALFPGVLEGLEAFKGLDLPLGVITNKAEVFTLPLLQRTGLTPFFDVIVSGDVLPRPKPDPMPLLWASGRLAVSPADVLMIGDSVHDFHAGRSAGCHVFLVPYGYNEGRDVRELACDGVVPTLAEAARHVVHASTRPTTADCTR</sequence>
<evidence type="ECO:0000256" key="10">
    <source>
        <dbReference type="HAMAP-Rule" id="MF_00495"/>
    </source>
</evidence>
<evidence type="ECO:0000256" key="4">
    <source>
        <dbReference type="ARBA" id="ARBA00006171"/>
    </source>
</evidence>
<dbReference type="NCBIfam" id="TIGR01549">
    <property type="entry name" value="HAD-SF-IA-v1"/>
    <property type="match status" value="1"/>
</dbReference>
<dbReference type="Gene3D" id="1.10.150.240">
    <property type="entry name" value="Putative phosphatase, domain 2"/>
    <property type="match status" value="1"/>
</dbReference>